<organism evidence="2 3">
    <name type="scientific">Rhizophagus clarus</name>
    <dbReference type="NCBI Taxonomy" id="94130"/>
    <lineage>
        <taxon>Eukaryota</taxon>
        <taxon>Fungi</taxon>
        <taxon>Fungi incertae sedis</taxon>
        <taxon>Mucoromycota</taxon>
        <taxon>Glomeromycotina</taxon>
        <taxon>Glomeromycetes</taxon>
        <taxon>Glomerales</taxon>
        <taxon>Glomeraceae</taxon>
        <taxon>Rhizophagus</taxon>
    </lineage>
</organism>
<feature type="domain" description="HAT C-terminal dimerisation" evidence="1">
    <location>
        <begin position="472"/>
        <end position="542"/>
    </location>
</feature>
<dbReference type="InterPro" id="IPR012337">
    <property type="entry name" value="RNaseH-like_sf"/>
</dbReference>
<dbReference type="GO" id="GO:0005634">
    <property type="term" value="C:nucleus"/>
    <property type="evidence" value="ECO:0007669"/>
    <property type="project" value="InterPro"/>
</dbReference>
<dbReference type="AlphaFoldDB" id="A0A8H3L151"/>
<dbReference type="Proteomes" id="UP000615446">
    <property type="component" value="Unassembled WGS sequence"/>
</dbReference>
<dbReference type="Pfam" id="PF05699">
    <property type="entry name" value="Dimer_Tnp_hAT"/>
    <property type="match status" value="1"/>
</dbReference>
<proteinExistence type="predicted"/>
<dbReference type="OrthoDB" id="2421790at2759"/>
<dbReference type="EMBL" id="BLAL01000030">
    <property type="protein sequence ID" value="GES77445.1"/>
    <property type="molecule type" value="Genomic_DNA"/>
</dbReference>
<dbReference type="PANTHER" id="PTHR32344">
    <property type="entry name" value="U1-TYPE DOMAIN-CONTAINING PROTEIN"/>
    <property type="match status" value="1"/>
</dbReference>
<dbReference type="InterPro" id="IPR033375">
    <property type="entry name" value="Cggbp1"/>
</dbReference>
<dbReference type="PANTHER" id="PTHR32344:SF1">
    <property type="entry name" value="U1-TYPE DOMAIN-CONTAINING PROTEIN"/>
    <property type="match status" value="1"/>
</dbReference>
<sequence>MTFSKRTKTNKANAVTVYTRVTEHPDVFHVESGLLFCNYCDLTVEWRHKSTVDSHCLEKKHLAQKKIYEDNQSKKNQKTLETTLLAADSKREVIEELIKAFASANIPIEKINHLLPFYKKYLKEGGAIPQAPTLRQLYLPSVFKNHAETLLSIFNSKPVCIIMDELSDDCACSVVNTLFTYRQDTKLVSVDFLKRVNNTTIGQTLLPILHSYNISLNIPRLFLTDSAAYMKKCFREVLKPVMPQLIHVPCPAHILNLIGETWRELPQFLLLKTFLAKIKEAFVKSPARRNRYITHLKMNGIGSPHKIPLPNQTKWNSWREYEEESQNEMIKTIHSTLQNSRDVGQQNKPVFPFVEGRLQQLTAFIESNTTAPYFGPEIENIIRQHLFNPDDFYPIFCQAFQVAYNKFSAHIPNHPARSLFYACQVFNPQYIHLGDIQRKDICHYSAIMELDNPSDSLLCEWSIYCELTGLEFNENLDETNLDNYWKNLSVRLPILSNITLDYIWLPISSCAVERSFSLYNSLLDSNRQSLSEESLKQLNMLHFN</sequence>
<evidence type="ECO:0000259" key="1">
    <source>
        <dbReference type="Pfam" id="PF05699"/>
    </source>
</evidence>
<dbReference type="SUPFAM" id="SSF53098">
    <property type="entry name" value="Ribonuclease H-like"/>
    <property type="match status" value="1"/>
</dbReference>
<reference evidence="2" key="1">
    <citation type="submission" date="2019-10" db="EMBL/GenBank/DDBJ databases">
        <title>Conservation and host-specific expression of non-tandemly repeated heterogenous ribosome RNA gene in arbuscular mycorrhizal fungi.</title>
        <authorList>
            <person name="Maeda T."/>
            <person name="Kobayashi Y."/>
            <person name="Nakagawa T."/>
            <person name="Ezawa T."/>
            <person name="Yamaguchi K."/>
            <person name="Bino T."/>
            <person name="Nishimoto Y."/>
            <person name="Shigenobu S."/>
            <person name="Kawaguchi M."/>
        </authorList>
    </citation>
    <scope>NUCLEOTIDE SEQUENCE</scope>
    <source>
        <strain evidence="2">HR1</strain>
    </source>
</reference>
<evidence type="ECO:0000313" key="3">
    <source>
        <dbReference type="Proteomes" id="UP000615446"/>
    </source>
</evidence>
<protein>
    <submittedName>
        <fullName evidence="2">Transcription factor E2F6 isoform X2</fullName>
    </submittedName>
</protein>
<gene>
    <name evidence="2" type="ORF">RCL2_000481600</name>
</gene>
<dbReference type="GO" id="GO:0003690">
    <property type="term" value="F:double-stranded DNA binding"/>
    <property type="evidence" value="ECO:0007669"/>
    <property type="project" value="InterPro"/>
</dbReference>
<dbReference type="InterPro" id="IPR008906">
    <property type="entry name" value="HATC_C_dom"/>
</dbReference>
<dbReference type="GO" id="GO:0006357">
    <property type="term" value="P:regulation of transcription by RNA polymerase II"/>
    <property type="evidence" value="ECO:0007669"/>
    <property type="project" value="InterPro"/>
</dbReference>
<name>A0A8H3L151_9GLOM</name>
<evidence type="ECO:0000313" key="2">
    <source>
        <dbReference type="EMBL" id="GES77445.1"/>
    </source>
</evidence>
<comment type="caution">
    <text evidence="2">The sequence shown here is derived from an EMBL/GenBank/DDBJ whole genome shotgun (WGS) entry which is preliminary data.</text>
</comment>
<dbReference type="GO" id="GO:0046983">
    <property type="term" value="F:protein dimerization activity"/>
    <property type="evidence" value="ECO:0007669"/>
    <property type="project" value="InterPro"/>
</dbReference>
<accession>A0A8H3L151</accession>